<evidence type="ECO:0000313" key="2">
    <source>
        <dbReference type="Proteomes" id="UP000617340"/>
    </source>
</evidence>
<comment type="caution">
    <text evidence="1">The sequence shown here is derived from an EMBL/GenBank/DDBJ whole genome shotgun (WGS) entry which is preliminary data.</text>
</comment>
<accession>A0A834NWI4</accession>
<reference evidence="1" key="1">
    <citation type="journal article" date="2020" name="G3 (Bethesda)">
        <title>High-Quality Assemblies for Three Invasive Social Wasps from the &lt;i&gt;Vespula&lt;/i&gt; Genus.</title>
        <authorList>
            <person name="Harrop T.W.R."/>
            <person name="Guhlin J."/>
            <person name="McLaughlin G.M."/>
            <person name="Permina E."/>
            <person name="Stockwell P."/>
            <person name="Gilligan J."/>
            <person name="Le Lec M.F."/>
            <person name="Gruber M.A.M."/>
            <person name="Quinn O."/>
            <person name="Lovegrove M."/>
            <person name="Duncan E.J."/>
            <person name="Remnant E.J."/>
            <person name="Van Eeckhoven J."/>
            <person name="Graham B."/>
            <person name="Knapp R.A."/>
            <person name="Langford K.W."/>
            <person name="Kronenberg Z."/>
            <person name="Press M.O."/>
            <person name="Eacker S.M."/>
            <person name="Wilson-Rankin E.E."/>
            <person name="Purcell J."/>
            <person name="Lester P.J."/>
            <person name="Dearden P.K."/>
        </authorList>
    </citation>
    <scope>NUCLEOTIDE SEQUENCE</scope>
    <source>
        <strain evidence="1">Linc-1</strain>
    </source>
</reference>
<protein>
    <submittedName>
        <fullName evidence="1">Uncharacterized protein</fullName>
    </submittedName>
</protein>
<keyword evidence="2" id="KW-1185">Reference proteome</keyword>
<evidence type="ECO:0000313" key="1">
    <source>
        <dbReference type="EMBL" id="KAF7419172.1"/>
    </source>
</evidence>
<name>A0A834NWI4_VESGE</name>
<sequence length="196" mass="22457">MQFLESVFVRVVFDFLTVAQTVVIKDSSRVSRNKFSVRTLISIYRELESVHHSRGSRPTSTSTYLIFNQLQIIHPQFRPKSRCSVLEPSQNFLSDFHCALPEDSDNLPPREDLEIFAPLGDFDNLPPRVDLEIFAPLRDFENLSLRADLEIFTRCRIRASINEDLKYKSDIDFEIPQVLPTQVPPLGGCCIWGPTG</sequence>
<dbReference type="AlphaFoldDB" id="A0A834NWI4"/>
<gene>
    <name evidence="1" type="ORF">HZH68_001825</name>
</gene>
<dbReference type="Proteomes" id="UP000617340">
    <property type="component" value="Unassembled WGS sequence"/>
</dbReference>
<organism evidence="1 2">
    <name type="scientific">Vespula germanica</name>
    <name type="common">German yellow jacket</name>
    <name type="synonym">Paravespula germanica</name>
    <dbReference type="NCBI Taxonomy" id="30212"/>
    <lineage>
        <taxon>Eukaryota</taxon>
        <taxon>Metazoa</taxon>
        <taxon>Ecdysozoa</taxon>
        <taxon>Arthropoda</taxon>
        <taxon>Hexapoda</taxon>
        <taxon>Insecta</taxon>
        <taxon>Pterygota</taxon>
        <taxon>Neoptera</taxon>
        <taxon>Endopterygota</taxon>
        <taxon>Hymenoptera</taxon>
        <taxon>Apocrita</taxon>
        <taxon>Aculeata</taxon>
        <taxon>Vespoidea</taxon>
        <taxon>Vespidae</taxon>
        <taxon>Vespinae</taxon>
        <taxon>Vespula</taxon>
    </lineage>
</organism>
<proteinExistence type="predicted"/>
<dbReference type="EMBL" id="JACSDZ010000001">
    <property type="protein sequence ID" value="KAF7419172.1"/>
    <property type="molecule type" value="Genomic_DNA"/>
</dbReference>